<reference evidence="2 3" key="1">
    <citation type="journal article" date="2019" name="Commun. Biol.">
        <title>The bagworm genome reveals a unique fibroin gene that provides high tensile strength.</title>
        <authorList>
            <person name="Kono N."/>
            <person name="Nakamura H."/>
            <person name="Ohtoshi R."/>
            <person name="Tomita M."/>
            <person name="Numata K."/>
            <person name="Arakawa K."/>
        </authorList>
    </citation>
    <scope>NUCLEOTIDE SEQUENCE [LARGE SCALE GENOMIC DNA]</scope>
</reference>
<feature type="region of interest" description="Disordered" evidence="1">
    <location>
        <begin position="1"/>
        <end position="47"/>
    </location>
</feature>
<sequence>MAPPRFTIMRQKQPEATKKRREETEKSRSRLATSMERSQDERRSSGRAQTLTLILLDQVDSRVPKLSQPSLSSASDMTHAINCGCEAVRAPVAKFLKNAFLGEEMVSTHWQVSAREPVDYLETSLLRLAARAADTIAS</sequence>
<evidence type="ECO:0000256" key="1">
    <source>
        <dbReference type="SAM" id="MobiDB-lite"/>
    </source>
</evidence>
<gene>
    <name evidence="2" type="ORF">EVAR_23330_1</name>
</gene>
<evidence type="ECO:0000313" key="3">
    <source>
        <dbReference type="Proteomes" id="UP000299102"/>
    </source>
</evidence>
<feature type="compositionally biased region" description="Basic and acidic residues" evidence="1">
    <location>
        <begin position="12"/>
        <end position="28"/>
    </location>
</feature>
<dbReference type="Proteomes" id="UP000299102">
    <property type="component" value="Unassembled WGS sequence"/>
</dbReference>
<name>A0A4C1Y0W0_EUMVA</name>
<organism evidence="2 3">
    <name type="scientific">Eumeta variegata</name>
    <name type="common">Bagworm moth</name>
    <name type="synonym">Eumeta japonica</name>
    <dbReference type="NCBI Taxonomy" id="151549"/>
    <lineage>
        <taxon>Eukaryota</taxon>
        <taxon>Metazoa</taxon>
        <taxon>Ecdysozoa</taxon>
        <taxon>Arthropoda</taxon>
        <taxon>Hexapoda</taxon>
        <taxon>Insecta</taxon>
        <taxon>Pterygota</taxon>
        <taxon>Neoptera</taxon>
        <taxon>Endopterygota</taxon>
        <taxon>Lepidoptera</taxon>
        <taxon>Glossata</taxon>
        <taxon>Ditrysia</taxon>
        <taxon>Tineoidea</taxon>
        <taxon>Psychidae</taxon>
        <taxon>Oiketicinae</taxon>
        <taxon>Eumeta</taxon>
    </lineage>
</organism>
<accession>A0A4C1Y0W0</accession>
<dbReference type="EMBL" id="BGZK01001003">
    <property type="protein sequence ID" value="GBP68179.1"/>
    <property type="molecule type" value="Genomic_DNA"/>
</dbReference>
<comment type="caution">
    <text evidence="2">The sequence shown here is derived from an EMBL/GenBank/DDBJ whole genome shotgun (WGS) entry which is preliminary data.</text>
</comment>
<keyword evidence="3" id="KW-1185">Reference proteome</keyword>
<dbReference type="AlphaFoldDB" id="A0A4C1Y0W0"/>
<proteinExistence type="predicted"/>
<evidence type="ECO:0000313" key="2">
    <source>
        <dbReference type="EMBL" id="GBP68179.1"/>
    </source>
</evidence>
<protein>
    <submittedName>
        <fullName evidence="2">Uncharacterized protein</fullName>
    </submittedName>
</protein>